<dbReference type="PROSITE" id="PS00012">
    <property type="entry name" value="PHOSPHOPANTETHEINE"/>
    <property type="match status" value="1"/>
</dbReference>
<dbReference type="AlphaFoldDB" id="A0A8J3VJ79"/>
<dbReference type="InterPro" id="IPR006162">
    <property type="entry name" value="Ppantetheine_attach_site"/>
</dbReference>
<protein>
    <submittedName>
        <fullName evidence="4">Actinorhodin polyketide synthase acyl carrier protein</fullName>
    </submittedName>
</protein>
<dbReference type="RefSeq" id="WP_203911928.1">
    <property type="nucleotide sequence ID" value="NZ_BONY01000045.1"/>
</dbReference>
<evidence type="ECO:0000313" key="4">
    <source>
        <dbReference type="EMBL" id="GIH08172.1"/>
    </source>
</evidence>
<dbReference type="InterPro" id="IPR036736">
    <property type="entry name" value="ACP-like_sf"/>
</dbReference>
<evidence type="ECO:0000256" key="2">
    <source>
        <dbReference type="ARBA" id="ARBA00022553"/>
    </source>
</evidence>
<dbReference type="Proteomes" id="UP000612899">
    <property type="component" value="Unassembled WGS sequence"/>
</dbReference>
<accession>A0A8J3VJ79</accession>
<dbReference type="PROSITE" id="PS50075">
    <property type="entry name" value="CARRIER"/>
    <property type="match status" value="1"/>
</dbReference>
<keyword evidence="5" id="KW-1185">Reference proteome</keyword>
<keyword evidence="1" id="KW-0596">Phosphopantetheine</keyword>
<reference evidence="4" key="1">
    <citation type="submission" date="2021-01" db="EMBL/GenBank/DDBJ databases">
        <title>Whole genome shotgun sequence of Rhizocola hellebori NBRC 109834.</title>
        <authorList>
            <person name="Komaki H."/>
            <person name="Tamura T."/>
        </authorList>
    </citation>
    <scope>NUCLEOTIDE SEQUENCE</scope>
    <source>
        <strain evidence="4">NBRC 109834</strain>
    </source>
</reference>
<dbReference type="InterPro" id="IPR009081">
    <property type="entry name" value="PP-bd_ACP"/>
</dbReference>
<evidence type="ECO:0000259" key="3">
    <source>
        <dbReference type="PROSITE" id="PS50075"/>
    </source>
</evidence>
<dbReference type="Gene3D" id="1.10.1200.10">
    <property type="entry name" value="ACP-like"/>
    <property type="match status" value="1"/>
</dbReference>
<organism evidence="4 5">
    <name type="scientific">Rhizocola hellebori</name>
    <dbReference type="NCBI Taxonomy" id="1392758"/>
    <lineage>
        <taxon>Bacteria</taxon>
        <taxon>Bacillati</taxon>
        <taxon>Actinomycetota</taxon>
        <taxon>Actinomycetes</taxon>
        <taxon>Micromonosporales</taxon>
        <taxon>Micromonosporaceae</taxon>
        <taxon>Rhizocola</taxon>
    </lineage>
</organism>
<keyword evidence="2" id="KW-0597">Phosphoprotein</keyword>
<dbReference type="EMBL" id="BONY01000045">
    <property type="protein sequence ID" value="GIH08172.1"/>
    <property type="molecule type" value="Genomic_DNA"/>
</dbReference>
<proteinExistence type="predicted"/>
<name>A0A8J3VJ79_9ACTN</name>
<feature type="domain" description="Carrier" evidence="3">
    <location>
        <begin position="6"/>
        <end position="84"/>
    </location>
</feature>
<evidence type="ECO:0000256" key="1">
    <source>
        <dbReference type="ARBA" id="ARBA00022450"/>
    </source>
</evidence>
<dbReference type="SUPFAM" id="SSF47336">
    <property type="entry name" value="ACP-like"/>
    <property type="match status" value="1"/>
</dbReference>
<dbReference type="Pfam" id="PF00550">
    <property type="entry name" value="PP-binding"/>
    <property type="match status" value="1"/>
</dbReference>
<sequence>MSKPTQLTIDDLKKIMRECAGEDDAVSLEGDILDTSFLDLGYDSLALLETAALVKRQYGVTVSDEDLHGIETPRAFLTKVNSVLAPV</sequence>
<comment type="caution">
    <text evidence="4">The sequence shown here is derived from an EMBL/GenBank/DDBJ whole genome shotgun (WGS) entry which is preliminary data.</text>
</comment>
<gene>
    <name evidence="4" type="ORF">Rhe02_62390</name>
</gene>
<evidence type="ECO:0000313" key="5">
    <source>
        <dbReference type="Proteomes" id="UP000612899"/>
    </source>
</evidence>